<dbReference type="EMBL" id="CAEZZK010000117">
    <property type="protein sequence ID" value="CAB4761254.1"/>
    <property type="molecule type" value="Genomic_DNA"/>
</dbReference>
<dbReference type="AlphaFoldDB" id="A0A6J6UPR7"/>
<sequence length="61" mass="6460">MVLRRRSVTLALNLLNGEKSGLAIGRMFAIAVIDVAKPATGSLMPRQQSGNSLVVLIVAQL</sequence>
<evidence type="ECO:0000313" key="2">
    <source>
        <dbReference type="EMBL" id="CAB4991056.1"/>
    </source>
</evidence>
<accession>A0A6J6UPR7</accession>
<name>A0A6J6UPR7_9ZZZZ</name>
<proteinExistence type="predicted"/>
<dbReference type="EMBL" id="CAFBOV010000031">
    <property type="protein sequence ID" value="CAB4991056.1"/>
    <property type="molecule type" value="Genomic_DNA"/>
</dbReference>
<organism evidence="1">
    <name type="scientific">freshwater metagenome</name>
    <dbReference type="NCBI Taxonomy" id="449393"/>
    <lineage>
        <taxon>unclassified sequences</taxon>
        <taxon>metagenomes</taxon>
        <taxon>ecological metagenomes</taxon>
    </lineage>
</organism>
<reference evidence="1" key="1">
    <citation type="submission" date="2020-05" db="EMBL/GenBank/DDBJ databases">
        <authorList>
            <person name="Chiriac C."/>
            <person name="Salcher M."/>
            <person name="Ghai R."/>
            <person name="Kavagutti S V."/>
        </authorList>
    </citation>
    <scope>NUCLEOTIDE SEQUENCE</scope>
</reference>
<protein>
    <submittedName>
        <fullName evidence="1">Unannotated protein</fullName>
    </submittedName>
</protein>
<evidence type="ECO:0000313" key="1">
    <source>
        <dbReference type="EMBL" id="CAB4761254.1"/>
    </source>
</evidence>
<gene>
    <name evidence="1" type="ORF">UFOPK2855_00675</name>
    <name evidence="2" type="ORF">UFOPK4020_00256</name>
</gene>